<reference evidence="2 3" key="1">
    <citation type="submission" date="2018-11" db="EMBL/GenBank/DDBJ databases">
        <title>Sequencing the genomes of 1000 actinobacteria strains.</title>
        <authorList>
            <person name="Klenk H.-P."/>
        </authorList>
    </citation>
    <scope>NUCLEOTIDE SEQUENCE [LARGE SCALE GENOMIC DNA]</scope>
    <source>
        <strain evidence="2 3">DSM 15700</strain>
    </source>
</reference>
<feature type="compositionally biased region" description="Basic residues" evidence="1">
    <location>
        <begin position="24"/>
        <end position="36"/>
    </location>
</feature>
<sequence length="56" mass="6826">MHRIHRRIRDHIDALDRLIPRNHIVSHHGRRHRQPQHRAERQHGKPSRKHPTSDTS</sequence>
<dbReference type="AlphaFoldDB" id="A0A3N4YKQ6"/>
<organism evidence="2 3">
    <name type="scientific">Myceligenerans xiligouense</name>
    <dbReference type="NCBI Taxonomy" id="253184"/>
    <lineage>
        <taxon>Bacteria</taxon>
        <taxon>Bacillati</taxon>
        <taxon>Actinomycetota</taxon>
        <taxon>Actinomycetes</taxon>
        <taxon>Micrococcales</taxon>
        <taxon>Promicromonosporaceae</taxon>
        <taxon>Myceligenerans</taxon>
    </lineage>
</organism>
<feature type="region of interest" description="Disordered" evidence="1">
    <location>
        <begin position="21"/>
        <end position="56"/>
    </location>
</feature>
<dbReference type="Proteomes" id="UP000280501">
    <property type="component" value="Unassembled WGS sequence"/>
</dbReference>
<accession>A0A3N4YKQ6</accession>
<comment type="caution">
    <text evidence="2">The sequence shown here is derived from an EMBL/GenBank/DDBJ whole genome shotgun (WGS) entry which is preliminary data.</text>
</comment>
<dbReference type="EMBL" id="RKQZ01000001">
    <property type="protein sequence ID" value="RPF21313.1"/>
    <property type="molecule type" value="Genomic_DNA"/>
</dbReference>
<keyword evidence="3" id="KW-1185">Reference proteome</keyword>
<evidence type="ECO:0000256" key="1">
    <source>
        <dbReference type="SAM" id="MobiDB-lite"/>
    </source>
</evidence>
<evidence type="ECO:0000313" key="2">
    <source>
        <dbReference type="EMBL" id="RPF21313.1"/>
    </source>
</evidence>
<protein>
    <submittedName>
        <fullName evidence="2">Uncharacterized protein</fullName>
    </submittedName>
</protein>
<evidence type="ECO:0000313" key="3">
    <source>
        <dbReference type="Proteomes" id="UP000280501"/>
    </source>
</evidence>
<proteinExistence type="predicted"/>
<name>A0A3N4YKQ6_9MICO</name>
<gene>
    <name evidence="2" type="ORF">EDD34_1938</name>
</gene>